<proteinExistence type="predicted"/>
<feature type="transmembrane region" description="Helical" evidence="1">
    <location>
        <begin position="86"/>
        <end position="105"/>
    </location>
</feature>
<feature type="transmembrane region" description="Helical" evidence="1">
    <location>
        <begin position="32"/>
        <end position="51"/>
    </location>
</feature>
<dbReference type="AlphaFoldDB" id="A0A6J4VUV0"/>
<keyword evidence="1" id="KW-1133">Transmembrane helix</keyword>
<keyword evidence="1" id="KW-0472">Membrane</keyword>
<name>A0A6J4VUV0_9DEIN</name>
<keyword evidence="1" id="KW-0812">Transmembrane</keyword>
<reference evidence="2" key="1">
    <citation type="submission" date="2020-02" db="EMBL/GenBank/DDBJ databases">
        <authorList>
            <person name="Meier V. D."/>
        </authorList>
    </citation>
    <scope>NUCLEOTIDE SEQUENCE</scope>
    <source>
        <strain evidence="2">AVDCRST_MAG86</strain>
    </source>
</reference>
<evidence type="ECO:0000313" key="2">
    <source>
        <dbReference type="EMBL" id="CAA9589005.1"/>
    </source>
</evidence>
<gene>
    <name evidence="2" type="ORF">AVDCRST_MAG86-4293</name>
</gene>
<dbReference type="EMBL" id="CADCWP010000370">
    <property type="protein sequence ID" value="CAA9589005.1"/>
    <property type="molecule type" value="Genomic_DNA"/>
</dbReference>
<accession>A0A6J4VUV0</accession>
<protein>
    <submittedName>
        <fullName evidence="2">Uncharacterized protein</fullName>
    </submittedName>
</protein>
<evidence type="ECO:0000256" key="1">
    <source>
        <dbReference type="SAM" id="Phobius"/>
    </source>
</evidence>
<organism evidence="2">
    <name type="scientific">uncultured Truepera sp</name>
    <dbReference type="NCBI Taxonomy" id="543023"/>
    <lineage>
        <taxon>Bacteria</taxon>
        <taxon>Thermotogati</taxon>
        <taxon>Deinococcota</taxon>
        <taxon>Deinococci</taxon>
        <taxon>Trueperales</taxon>
        <taxon>Trueperaceae</taxon>
        <taxon>Truepera</taxon>
        <taxon>environmental samples</taxon>
    </lineage>
</organism>
<sequence length="114" mass="11927">MTWALWRPRVIVLVSVLAAATQFGLPLLRPAAAFTFLLVCPGAALLGFVRLGSAVTDLVVSVALSVALTVLVAGVTVLLGSWPLEAGFWFLLVITLLCTAVQMVGRNYKTGGAS</sequence>
<feature type="transmembrane region" description="Helical" evidence="1">
    <location>
        <begin position="58"/>
        <end position="80"/>
    </location>
</feature>